<accession>A0A832D1U8</accession>
<dbReference type="InterPro" id="IPR019854">
    <property type="entry name" value="Motility-assoc_prot_GldC"/>
</dbReference>
<name>A0A832D1U8_9BACT</name>
<dbReference type="Pfam" id="PF19937">
    <property type="entry name" value="GldC-like"/>
    <property type="match status" value="1"/>
</dbReference>
<proteinExistence type="predicted"/>
<evidence type="ECO:0000313" key="1">
    <source>
        <dbReference type="EMBL" id="HGT48078.1"/>
    </source>
</evidence>
<dbReference type="AlphaFoldDB" id="A0A832D1U8"/>
<reference evidence="1" key="1">
    <citation type="journal article" date="2020" name="mSystems">
        <title>Genome- and Community-Level Interaction Insights into Carbon Utilization and Element Cycling Functions of Hydrothermarchaeota in Hydrothermal Sediment.</title>
        <authorList>
            <person name="Zhou Z."/>
            <person name="Liu Y."/>
            <person name="Xu W."/>
            <person name="Pan J."/>
            <person name="Luo Z.H."/>
            <person name="Li M."/>
        </authorList>
    </citation>
    <scope>NUCLEOTIDE SEQUENCE [LARGE SCALE GENOMIC DNA]</scope>
    <source>
        <strain evidence="1">SpSt-500</strain>
    </source>
</reference>
<sequence>MSKTSQIIFTVQLDDKNLPQKIEWEADDADFKGKREAKTLMLSIWDKQDSVTMGIDLWTKEMLVDDMNIHYHQILVKLADTYQSATGNNDVALMIKKFAAEFAEKLKLFNS</sequence>
<comment type="caution">
    <text evidence="1">The sequence shown here is derived from an EMBL/GenBank/DDBJ whole genome shotgun (WGS) entry which is preliminary data.</text>
</comment>
<dbReference type="NCBIfam" id="TIGR03515">
    <property type="entry name" value="GldC"/>
    <property type="match status" value="1"/>
</dbReference>
<dbReference type="EMBL" id="DSVI01000010">
    <property type="protein sequence ID" value="HGT48078.1"/>
    <property type="molecule type" value="Genomic_DNA"/>
</dbReference>
<gene>
    <name evidence="1" type="primary">gldC</name>
    <name evidence="1" type="ORF">ENS56_08585</name>
</gene>
<protein>
    <submittedName>
        <fullName evidence="1">Gliding motility protein GldC</fullName>
    </submittedName>
</protein>
<organism evidence="1">
    <name type="scientific">Ignavibacterium album</name>
    <dbReference type="NCBI Taxonomy" id="591197"/>
    <lineage>
        <taxon>Bacteria</taxon>
        <taxon>Pseudomonadati</taxon>
        <taxon>Ignavibacteriota</taxon>
        <taxon>Ignavibacteria</taxon>
        <taxon>Ignavibacteriales</taxon>
        <taxon>Ignavibacteriaceae</taxon>
        <taxon>Ignavibacterium</taxon>
    </lineage>
</organism>